<comment type="caution">
    <text evidence="2">The sequence shown here is derived from an EMBL/GenBank/DDBJ whole genome shotgun (WGS) entry which is preliminary data.</text>
</comment>
<dbReference type="EMBL" id="REGW02000750">
    <property type="protein sequence ID" value="KAE8277360.1"/>
    <property type="molecule type" value="Genomic_DNA"/>
</dbReference>
<feature type="compositionally biased region" description="Basic and acidic residues" evidence="1">
    <location>
        <begin position="127"/>
        <end position="138"/>
    </location>
</feature>
<reference evidence="2 3" key="1">
    <citation type="submission" date="2019-07" db="EMBL/GenBank/DDBJ databases">
        <title>Chromosome genome assembly for large yellow croaker.</title>
        <authorList>
            <person name="Xiao S."/>
        </authorList>
    </citation>
    <scope>NUCLEOTIDE SEQUENCE [LARGE SCALE GENOMIC DNA]</scope>
    <source>
        <strain evidence="2">JMULYC20181020</strain>
        <tissue evidence="2">Muscle</tissue>
    </source>
</reference>
<evidence type="ECO:0000313" key="3">
    <source>
        <dbReference type="Proteomes" id="UP000424527"/>
    </source>
</evidence>
<protein>
    <submittedName>
        <fullName evidence="2">Uncharacterized protein</fullName>
    </submittedName>
</protein>
<gene>
    <name evidence="2" type="ORF">D5F01_LYC24727</name>
</gene>
<feature type="compositionally biased region" description="Basic and acidic residues" evidence="1">
    <location>
        <begin position="87"/>
        <end position="102"/>
    </location>
</feature>
<feature type="compositionally biased region" description="Basic and acidic residues" evidence="1">
    <location>
        <begin position="25"/>
        <end position="42"/>
    </location>
</feature>
<sequence>MLKSKMPPTEQKATPESPSGGTSRTGHDRTLPSRTRPEKEEGFSNAEASPPPDLQDPHAKVKDAPNRTERQILAVPPRTTNPSPKGRGKEGERDGKSKRTEGEVQADEGGPPGLPHQDQAGAPQEQLEGRGKAREMGDPVRTIQPTPKGRGKGRERRMDDENQM</sequence>
<dbReference type="AlphaFoldDB" id="A0A6G0HEA2"/>
<organism evidence="2 3">
    <name type="scientific">Larimichthys crocea</name>
    <name type="common">Large yellow croaker</name>
    <name type="synonym">Pseudosciaena crocea</name>
    <dbReference type="NCBI Taxonomy" id="215358"/>
    <lineage>
        <taxon>Eukaryota</taxon>
        <taxon>Metazoa</taxon>
        <taxon>Chordata</taxon>
        <taxon>Craniata</taxon>
        <taxon>Vertebrata</taxon>
        <taxon>Euteleostomi</taxon>
        <taxon>Actinopterygii</taxon>
        <taxon>Neopterygii</taxon>
        <taxon>Teleostei</taxon>
        <taxon>Neoteleostei</taxon>
        <taxon>Acanthomorphata</taxon>
        <taxon>Eupercaria</taxon>
        <taxon>Sciaenidae</taxon>
        <taxon>Larimichthys</taxon>
    </lineage>
</organism>
<proteinExistence type="predicted"/>
<dbReference type="Proteomes" id="UP000424527">
    <property type="component" value="Unassembled WGS sequence"/>
</dbReference>
<accession>A0A6G0HEA2</accession>
<name>A0A6G0HEA2_LARCR</name>
<feature type="compositionally biased region" description="Basic and acidic residues" evidence="1">
    <location>
        <begin position="55"/>
        <end position="70"/>
    </location>
</feature>
<feature type="region of interest" description="Disordered" evidence="1">
    <location>
        <begin position="1"/>
        <end position="164"/>
    </location>
</feature>
<keyword evidence="3" id="KW-1185">Reference proteome</keyword>
<evidence type="ECO:0000256" key="1">
    <source>
        <dbReference type="SAM" id="MobiDB-lite"/>
    </source>
</evidence>
<feature type="compositionally biased region" description="Polar residues" evidence="1">
    <location>
        <begin position="11"/>
        <end position="24"/>
    </location>
</feature>
<evidence type="ECO:0000313" key="2">
    <source>
        <dbReference type="EMBL" id="KAE8277360.1"/>
    </source>
</evidence>